<keyword evidence="4 7" id="KW-1133">Transmembrane helix</keyword>
<dbReference type="InterPro" id="IPR010573">
    <property type="entry name" value="MFS_Str1/Tri12-like"/>
</dbReference>
<evidence type="ECO:0000256" key="5">
    <source>
        <dbReference type="ARBA" id="ARBA00023136"/>
    </source>
</evidence>
<dbReference type="SUPFAM" id="SSF103473">
    <property type="entry name" value="MFS general substrate transporter"/>
    <property type="match status" value="2"/>
</dbReference>
<evidence type="ECO:0000256" key="1">
    <source>
        <dbReference type="ARBA" id="ARBA00004141"/>
    </source>
</evidence>
<feature type="transmembrane region" description="Helical" evidence="7">
    <location>
        <begin position="552"/>
        <end position="571"/>
    </location>
</feature>
<protein>
    <recommendedName>
        <fullName evidence="8">Major facilitator superfamily (MFS) profile domain-containing protein</fullName>
    </recommendedName>
</protein>
<dbReference type="EMBL" id="JAPDRN010000002">
    <property type="protein sequence ID" value="KAJ9646671.1"/>
    <property type="molecule type" value="Genomic_DNA"/>
</dbReference>
<comment type="caution">
    <text evidence="9">The sequence shown here is derived from an EMBL/GenBank/DDBJ whole genome shotgun (WGS) entry which is preliminary data.</text>
</comment>
<evidence type="ECO:0000256" key="6">
    <source>
        <dbReference type="SAM" id="MobiDB-lite"/>
    </source>
</evidence>
<evidence type="ECO:0000313" key="10">
    <source>
        <dbReference type="Proteomes" id="UP001172681"/>
    </source>
</evidence>
<evidence type="ECO:0000256" key="4">
    <source>
        <dbReference type="ARBA" id="ARBA00022989"/>
    </source>
</evidence>
<dbReference type="InterPro" id="IPR020846">
    <property type="entry name" value="MFS_dom"/>
</dbReference>
<feature type="transmembrane region" description="Helical" evidence="7">
    <location>
        <begin position="378"/>
        <end position="396"/>
    </location>
</feature>
<feature type="transmembrane region" description="Helical" evidence="7">
    <location>
        <begin position="403"/>
        <end position="422"/>
    </location>
</feature>
<feature type="transmembrane region" description="Helical" evidence="7">
    <location>
        <begin position="118"/>
        <end position="136"/>
    </location>
</feature>
<dbReference type="GO" id="GO:0022857">
    <property type="term" value="F:transmembrane transporter activity"/>
    <property type="evidence" value="ECO:0007669"/>
    <property type="project" value="InterPro"/>
</dbReference>
<name>A0AA38YEI4_9EURO</name>
<feature type="transmembrane region" description="Helical" evidence="7">
    <location>
        <begin position="428"/>
        <end position="449"/>
    </location>
</feature>
<evidence type="ECO:0000259" key="8">
    <source>
        <dbReference type="PROSITE" id="PS50850"/>
    </source>
</evidence>
<evidence type="ECO:0000256" key="7">
    <source>
        <dbReference type="SAM" id="Phobius"/>
    </source>
</evidence>
<keyword evidence="5 7" id="KW-0472">Membrane</keyword>
<keyword evidence="3 7" id="KW-0812">Transmembrane</keyword>
<dbReference type="PANTHER" id="PTHR23501:SF109">
    <property type="entry name" value="MAJOR FACILITATOR SUPERFAMILY (MFS) PROFILE DOMAIN-CONTAINING PROTEIN-RELATED"/>
    <property type="match status" value="1"/>
</dbReference>
<keyword evidence="2" id="KW-0813">Transport</keyword>
<organism evidence="9 10">
    <name type="scientific">Knufia peltigerae</name>
    <dbReference type="NCBI Taxonomy" id="1002370"/>
    <lineage>
        <taxon>Eukaryota</taxon>
        <taxon>Fungi</taxon>
        <taxon>Dikarya</taxon>
        <taxon>Ascomycota</taxon>
        <taxon>Pezizomycotina</taxon>
        <taxon>Eurotiomycetes</taxon>
        <taxon>Chaetothyriomycetidae</taxon>
        <taxon>Chaetothyriales</taxon>
        <taxon>Trichomeriaceae</taxon>
        <taxon>Knufia</taxon>
    </lineage>
</organism>
<dbReference type="Proteomes" id="UP001172681">
    <property type="component" value="Unassembled WGS sequence"/>
</dbReference>
<gene>
    <name evidence="9" type="ORF">H2204_000363</name>
</gene>
<evidence type="ECO:0000313" key="9">
    <source>
        <dbReference type="EMBL" id="KAJ9646671.1"/>
    </source>
</evidence>
<dbReference type="PROSITE" id="PS50850">
    <property type="entry name" value="MFS"/>
    <property type="match status" value="1"/>
</dbReference>
<feature type="transmembrane region" description="Helical" evidence="7">
    <location>
        <begin position="87"/>
        <end position="106"/>
    </location>
</feature>
<sequence length="606" mass="64902">MQDSQYEKPGLDHNDITDDIIPSPPEEVPVVTENVNSGHPNRAYYRSFMFVGTVLGTGLGLVNGTGVFALLGPVLGIINQELGPSTNYYWINLTYNLVLGVGFLLFGRVTDLFGRRWFVVGGNLLALIGTVVASRAHSINTIIGATVLLSLGAVPQGSFNFVLGECIPIKHRYAMSGLVFLFVVPANAFGPLLSYNFVYHTAGGWRWIYYFLSITNGSALVLSFFFYHVSVNPSVLTIGGTDRVTSKPPTFQMKTRRSAFEMIKEFDWVGLILFSGGLLVFLMGLSWGGSAHPWDSAWVIATLVVGALASIAFVVYECYMPLKEPLLPMHLFKNIPWVITTLPPCLTVGCNYGFAIIWPQLAAIYATTPRKVAEYSCATGACFIFGAILAGLSGVLGKQRYQMIVASSIGAAALGAVACATLDNKTTVLGLLTTGFIAIGFCDSVGLNASTILTADQNEIGAAFGAASTWRNVVATLAVAIYLTVLQNRLATTIPQQVPPALIEAGLPESSVAPFIEGLTSGSFSKVPGVNANIIAVGVRAYHEALILAFRTVIYTALAFLLLNFLSSLVFPNTGHKMTAEVAAQLRSPRAVLGGGVRNREQEEAV</sequence>
<proteinExistence type="predicted"/>
<feature type="transmembrane region" description="Helical" evidence="7">
    <location>
        <begin position="297"/>
        <end position="316"/>
    </location>
</feature>
<dbReference type="InterPro" id="IPR036259">
    <property type="entry name" value="MFS_trans_sf"/>
</dbReference>
<comment type="subcellular location">
    <subcellularLocation>
        <location evidence="1">Membrane</location>
        <topology evidence="1">Multi-pass membrane protein</topology>
    </subcellularLocation>
</comment>
<feature type="transmembrane region" description="Helical" evidence="7">
    <location>
        <begin position="175"/>
        <end position="195"/>
    </location>
</feature>
<feature type="transmembrane region" description="Helical" evidence="7">
    <location>
        <begin position="337"/>
        <end position="358"/>
    </location>
</feature>
<dbReference type="GO" id="GO:0005886">
    <property type="term" value="C:plasma membrane"/>
    <property type="evidence" value="ECO:0007669"/>
    <property type="project" value="TreeGrafter"/>
</dbReference>
<feature type="transmembrane region" description="Helical" evidence="7">
    <location>
        <begin position="461"/>
        <end position="483"/>
    </location>
</feature>
<reference evidence="9" key="1">
    <citation type="submission" date="2022-10" db="EMBL/GenBank/DDBJ databases">
        <title>Culturing micro-colonial fungi from biological soil crusts in the Mojave desert and describing Neophaeococcomyces mojavensis, and introducing the new genera and species Taxawa tesnikishii.</title>
        <authorList>
            <person name="Kurbessoian T."/>
            <person name="Stajich J.E."/>
        </authorList>
    </citation>
    <scope>NUCLEOTIDE SEQUENCE</scope>
    <source>
        <strain evidence="9">TK_35</strain>
    </source>
</reference>
<feature type="region of interest" description="Disordered" evidence="6">
    <location>
        <begin position="1"/>
        <end position="23"/>
    </location>
</feature>
<feature type="transmembrane region" description="Helical" evidence="7">
    <location>
        <begin position="207"/>
        <end position="227"/>
    </location>
</feature>
<dbReference type="AlphaFoldDB" id="A0AA38YEI4"/>
<feature type="domain" description="Major facilitator superfamily (MFS) profile" evidence="8">
    <location>
        <begin position="52"/>
        <end position="575"/>
    </location>
</feature>
<dbReference type="Pfam" id="PF06609">
    <property type="entry name" value="TRI12"/>
    <property type="match status" value="1"/>
</dbReference>
<dbReference type="Gene3D" id="1.20.1250.20">
    <property type="entry name" value="MFS general substrate transporter like domains"/>
    <property type="match status" value="1"/>
</dbReference>
<accession>A0AA38YEI4</accession>
<evidence type="ECO:0000256" key="2">
    <source>
        <dbReference type="ARBA" id="ARBA00022448"/>
    </source>
</evidence>
<feature type="compositionally biased region" description="Basic and acidic residues" evidence="6">
    <location>
        <begin position="1"/>
        <end position="16"/>
    </location>
</feature>
<keyword evidence="10" id="KW-1185">Reference proteome</keyword>
<feature type="transmembrane region" description="Helical" evidence="7">
    <location>
        <begin position="266"/>
        <end position="285"/>
    </location>
</feature>
<dbReference type="PANTHER" id="PTHR23501">
    <property type="entry name" value="MAJOR FACILITATOR SUPERFAMILY"/>
    <property type="match status" value="1"/>
</dbReference>
<evidence type="ECO:0000256" key="3">
    <source>
        <dbReference type="ARBA" id="ARBA00022692"/>
    </source>
</evidence>
<feature type="transmembrane region" description="Helical" evidence="7">
    <location>
        <begin position="48"/>
        <end position="75"/>
    </location>
</feature>